<comment type="catalytic activity">
    <reaction evidence="9">
        <text>O-acetyl-L-serine + hydrogen sulfide = L-cysteine + acetate</text>
        <dbReference type="Rhea" id="RHEA:14829"/>
        <dbReference type="ChEBI" id="CHEBI:29919"/>
        <dbReference type="ChEBI" id="CHEBI:30089"/>
        <dbReference type="ChEBI" id="CHEBI:35235"/>
        <dbReference type="ChEBI" id="CHEBI:58340"/>
        <dbReference type="EC" id="2.5.1.47"/>
    </reaction>
</comment>
<evidence type="ECO:0000256" key="8">
    <source>
        <dbReference type="ARBA" id="ARBA00023192"/>
    </source>
</evidence>
<keyword evidence="5" id="KW-0028">Amino-acid biosynthesis</keyword>
<comment type="caution">
    <text evidence="11">The sequence shown here is derived from an EMBL/GenBank/DDBJ whole genome shotgun (WGS) entry which is preliminary data.</text>
</comment>
<evidence type="ECO:0000256" key="5">
    <source>
        <dbReference type="ARBA" id="ARBA00022605"/>
    </source>
</evidence>
<keyword evidence="6" id="KW-0808">Transferase</keyword>
<dbReference type="Pfam" id="PF00291">
    <property type="entry name" value="PALP"/>
    <property type="match status" value="1"/>
</dbReference>
<sequence length="294" mass="31058">MLTDDILKLIGHTPLLKLDGTNIYAKLEYFNPLHSVKDRAALYMIEGAIGRGELAPGGTVVEATSGNTGIGLAAVAARKGLRLITVLPENMSEERKKLLRHLGAEVIETPADQGMAGSVRRANELAAELGAFVPDQFSNPDCITAHIETTAQEIVADLGDIVPDYLVLTFGSAGTLTGVSGSLKKVYPNIKCIAVEPKESPLLSKGIAGKHGIQGIGANFIPSLLDRSLIDEVMTVGTDEAYAAARYAAKRYATLVGISSGAAMAAAKKVQAENPDANIITLFPDTGERYLSVW</sequence>
<proteinExistence type="inferred from homology"/>
<reference evidence="11" key="1">
    <citation type="submission" date="2020-10" db="EMBL/GenBank/DDBJ databases">
        <authorList>
            <person name="Gilroy R."/>
        </authorList>
    </citation>
    <scope>NUCLEOTIDE SEQUENCE</scope>
    <source>
        <strain evidence="11">18911</strain>
    </source>
</reference>
<dbReference type="CDD" id="cd01561">
    <property type="entry name" value="CBS_like"/>
    <property type="match status" value="1"/>
</dbReference>
<evidence type="ECO:0000256" key="2">
    <source>
        <dbReference type="ARBA" id="ARBA00004895"/>
    </source>
</evidence>
<evidence type="ECO:0000313" key="12">
    <source>
        <dbReference type="Proteomes" id="UP000824094"/>
    </source>
</evidence>
<dbReference type="SUPFAM" id="SSF53686">
    <property type="entry name" value="Tryptophan synthase beta subunit-like PLP-dependent enzymes"/>
    <property type="match status" value="1"/>
</dbReference>
<evidence type="ECO:0000256" key="9">
    <source>
        <dbReference type="ARBA" id="ARBA00047931"/>
    </source>
</evidence>
<protein>
    <recommendedName>
        <fullName evidence="4">cysteine synthase</fullName>
        <ecNumber evidence="4">2.5.1.47</ecNumber>
    </recommendedName>
</protein>
<keyword evidence="7" id="KW-0663">Pyridoxal phosphate</keyword>
<evidence type="ECO:0000256" key="4">
    <source>
        <dbReference type="ARBA" id="ARBA00012681"/>
    </source>
</evidence>
<feature type="domain" description="Tryptophan synthase beta chain-like PALP" evidence="10">
    <location>
        <begin position="7"/>
        <end position="285"/>
    </location>
</feature>
<comment type="cofactor">
    <cofactor evidence="1">
        <name>pyridoxal 5'-phosphate</name>
        <dbReference type="ChEBI" id="CHEBI:597326"/>
    </cofactor>
</comment>
<organism evidence="11 12">
    <name type="scientific">Candidatus Stercoripulliclostridium merdigallinarum</name>
    <dbReference type="NCBI Taxonomy" id="2840951"/>
    <lineage>
        <taxon>Bacteria</taxon>
        <taxon>Bacillati</taxon>
        <taxon>Bacillota</taxon>
        <taxon>Clostridia</taxon>
        <taxon>Eubacteriales</taxon>
        <taxon>Candidatus Stercoripulliclostridium</taxon>
    </lineage>
</organism>
<dbReference type="EMBL" id="DVNF01000061">
    <property type="protein sequence ID" value="HIU60129.1"/>
    <property type="molecule type" value="Genomic_DNA"/>
</dbReference>
<comment type="similarity">
    <text evidence="3">Belongs to the cysteine synthase/cystathionine beta-synthase family.</text>
</comment>
<keyword evidence="8" id="KW-0198">Cysteine biosynthesis</keyword>
<dbReference type="Gene3D" id="3.40.50.1100">
    <property type="match status" value="2"/>
</dbReference>
<accession>A0A9D1MH09</accession>
<evidence type="ECO:0000256" key="3">
    <source>
        <dbReference type="ARBA" id="ARBA00007103"/>
    </source>
</evidence>
<comment type="pathway">
    <text evidence="2">Amino-acid biosynthesis; L-cysteine biosynthesis.</text>
</comment>
<reference evidence="11" key="2">
    <citation type="journal article" date="2021" name="PeerJ">
        <title>Extensive microbial diversity within the chicken gut microbiome revealed by metagenomics and culture.</title>
        <authorList>
            <person name="Gilroy R."/>
            <person name="Ravi A."/>
            <person name="Getino M."/>
            <person name="Pursley I."/>
            <person name="Horton D.L."/>
            <person name="Alikhan N.F."/>
            <person name="Baker D."/>
            <person name="Gharbi K."/>
            <person name="Hall N."/>
            <person name="Watson M."/>
            <person name="Adriaenssens E.M."/>
            <person name="Foster-Nyarko E."/>
            <person name="Jarju S."/>
            <person name="Secka A."/>
            <person name="Antonio M."/>
            <person name="Oren A."/>
            <person name="Chaudhuri R.R."/>
            <person name="La Ragione R."/>
            <person name="Hildebrand F."/>
            <person name="Pallen M.J."/>
        </authorList>
    </citation>
    <scope>NUCLEOTIDE SEQUENCE</scope>
    <source>
        <strain evidence="11">18911</strain>
    </source>
</reference>
<evidence type="ECO:0000313" key="11">
    <source>
        <dbReference type="EMBL" id="HIU60129.1"/>
    </source>
</evidence>
<gene>
    <name evidence="11" type="ORF">IAB05_01915</name>
</gene>
<dbReference type="FunFam" id="3.40.50.1100:FF:000006">
    <property type="entry name" value="Cysteine synthase"/>
    <property type="match status" value="1"/>
</dbReference>
<dbReference type="InterPro" id="IPR036052">
    <property type="entry name" value="TrpB-like_PALP_sf"/>
</dbReference>
<evidence type="ECO:0000259" key="10">
    <source>
        <dbReference type="Pfam" id="PF00291"/>
    </source>
</evidence>
<dbReference type="GO" id="GO:0004124">
    <property type="term" value="F:cysteine synthase activity"/>
    <property type="evidence" value="ECO:0007669"/>
    <property type="project" value="UniProtKB-EC"/>
</dbReference>
<dbReference type="Proteomes" id="UP000824094">
    <property type="component" value="Unassembled WGS sequence"/>
</dbReference>
<dbReference type="AlphaFoldDB" id="A0A9D1MH09"/>
<evidence type="ECO:0000256" key="1">
    <source>
        <dbReference type="ARBA" id="ARBA00001933"/>
    </source>
</evidence>
<dbReference type="InterPro" id="IPR050214">
    <property type="entry name" value="Cys_Synth/Cystath_Beta-Synth"/>
</dbReference>
<name>A0A9D1MH09_9FIRM</name>
<dbReference type="PANTHER" id="PTHR10314">
    <property type="entry name" value="CYSTATHIONINE BETA-SYNTHASE"/>
    <property type="match status" value="1"/>
</dbReference>
<evidence type="ECO:0000256" key="7">
    <source>
        <dbReference type="ARBA" id="ARBA00022898"/>
    </source>
</evidence>
<evidence type="ECO:0000256" key="6">
    <source>
        <dbReference type="ARBA" id="ARBA00022679"/>
    </source>
</evidence>
<dbReference type="EC" id="2.5.1.47" evidence="4"/>
<dbReference type="InterPro" id="IPR001926">
    <property type="entry name" value="TrpB-like_PALP"/>
</dbReference>